<gene>
    <name evidence="2" type="ORF">Tci_599412</name>
</gene>
<keyword evidence="2" id="KW-0808">Transferase</keyword>
<sequence>LHAWSRATFTKIGSKWGEVVDLEESKDDLFARKRICIKTKQEDNIIEKFKIIAKGKNFVIRAKELFSWSPVFNEVKEVEYCTDDESAQGTNEDKGEVSNKVQPNPESDDEGVSDTYFGESEENLGSDISIPYPPGFTPEKLNNNANVHEVKDMNTEPFEYRSEGLCSRVLEEVQHTADLLSSGVCSNGHMSKKGGSVLEVLDEMIKVRQTMGYTVEGCMKDMENIIGSQGAQDLLMISIYAPQPRTEKRSLWNYIMSLITRWQGDSIVMEDFNEVRSADEHIQLEGYSFSWSHPSASKMSKLDRFLVTEGVISLFPHILAICLDMHLSDRRPILLRDVIADYGATPFRLYHSWLTLSGFEQLFINESKQKAKIQWAIEGDENSKFFNGVINRKRADLAIRGIMVDGEWVDDPRRVKEEFCSHFATRFHAPSGIRNKINFLFPNQLSSDQAFELEKHVSTDEIRTAI</sequence>
<keyword evidence="2" id="KW-0695">RNA-directed DNA polymerase</keyword>
<dbReference type="AlphaFoldDB" id="A0A699JDM2"/>
<feature type="region of interest" description="Disordered" evidence="1">
    <location>
        <begin position="84"/>
        <end position="126"/>
    </location>
</feature>
<dbReference type="GO" id="GO:0003964">
    <property type="term" value="F:RNA-directed DNA polymerase activity"/>
    <property type="evidence" value="ECO:0007669"/>
    <property type="project" value="UniProtKB-KW"/>
</dbReference>
<feature type="non-terminal residue" evidence="2">
    <location>
        <position position="1"/>
    </location>
</feature>
<evidence type="ECO:0000313" key="2">
    <source>
        <dbReference type="EMBL" id="GFA27440.1"/>
    </source>
</evidence>
<organism evidence="2">
    <name type="scientific">Tanacetum cinerariifolium</name>
    <name type="common">Dalmatian daisy</name>
    <name type="synonym">Chrysanthemum cinerariifolium</name>
    <dbReference type="NCBI Taxonomy" id="118510"/>
    <lineage>
        <taxon>Eukaryota</taxon>
        <taxon>Viridiplantae</taxon>
        <taxon>Streptophyta</taxon>
        <taxon>Embryophyta</taxon>
        <taxon>Tracheophyta</taxon>
        <taxon>Spermatophyta</taxon>
        <taxon>Magnoliopsida</taxon>
        <taxon>eudicotyledons</taxon>
        <taxon>Gunneridae</taxon>
        <taxon>Pentapetalae</taxon>
        <taxon>asterids</taxon>
        <taxon>campanulids</taxon>
        <taxon>Asterales</taxon>
        <taxon>Asteraceae</taxon>
        <taxon>Asteroideae</taxon>
        <taxon>Anthemideae</taxon>
        <taxon>Anthemidinae</taxon>
        <taxon>Tanacetum</taxon>
    </lineage>
</organism>
<keyword evidence="2" id="KW-0548">Nucleotidyltransferase</keyword>
<evidence type="ECO:0000256" key="1">
    <source>
        <dbReference type="SAM" id="MobiDB-lite"/>
    </source>
</evidence>
<name>A0A699JDM2_TANCI</name>
<protein>
    <submittedName>
        <fullName evidence="2">RNA-directed DNA polymerase, eukaryota</fullName>
    </submittedName>
</protein>
<dbReference type="Gene3D" id="3.60.10.10">
    <property type="entry name" value="Endonuclease/exonuclease/phosphatase"/>
    <property type="match status" value="1"/>
</dbReference>
<reference evidence="2" key="1">
    <citation type="journal article" date="2019" name="Sci. Rep.">
        <title>Draft genome of Tanacetum cinerariifolium, the natural source of mosquito coil.</title>
        <authorList>
            <person name="Yamashiro T."/>
            <person name="Shiraishi A."/>
            <person name="Satake H."/>
            <person name="Nakayama K."/>
        </authorList>
    </citation>
    <scope>NUCLEOTIDE SEQUENCE</scope>
</reference>
<accession>A0A699JDM2</accession>
<dbReference type="InterPro" id="IPR036691">
    <property type="entry name" value="Endo/exonu/phosph_ase_sf"/>
</dbReference>
<comment type="caution">
    <text evidence="2">The sequence shown here is derived from an EMBL/GenBank/DDBJ whole genome shotgun (WGS) entry which is preliminary data.</text>
</comment>
<dbReference type="SUPFAM" id="SSF56219">
    <property type="entry name" value="DNase I-like"/>
    <property type="match status" value="1"/>
</dbReference>
<proteinExistence type="predicted"/>
<dbReference type="EMBL" id="BKCJ010396450">
    <property type="protein sequence ID" value="GFA27440.1"/>
    <property type="molecule type" value="Genomic_DNA"/>
</dbReference>